<dbReference type="RefSeq" id="XP_012189280.1">
    <property type="nucleotide sequence ID" value="XM_012333890.1"/>
</dbReference>
<dbReference type="InterPro" id="IPR036259">
    <property type="entry name" value="MFS_trans_sf"/>
</dbReference>
<organism evidence="2 3">
    <name type="scientific">Pseudozyma hubeiensis (strain SY62)</name>
    <name type="common">Yeast</name>
    <dbReference type="NCBI Taxonomy" id="1305764"/>
    <lineage>
        <taxon>Eukaryota</taxon>
        <taxon>Fungi</taxon>
        <taxon>Dikarya</taxon>
        <taxon>Basidiomycota</taxon>
        <taxon>Ustilaginomycotina</taxon>
        <taxon>Ustilaginomycetes</taxon>
        <taxon>Ustilaginales</taxon>
        <taxon>Ustilaginaceae</taxon>
        <taxon>Pseudozyma</taxon>
    </lineage>
</organism>
<keyword evidence="3" id="KW-1185">Reference proteome</keyword>
<accession>R9P2Q3</accession>
<name>R9P2Q3_PSEHS</name>
<dbReference type="OrthoDB" id="440553at2759"/>
<dbReference type="HOGENOM" id="CLU_1670157_0_0_1"/>
<dbReference type="Proteomes" id="UP000014071">
    <property type="component" value="Unassembled WGS sequence"/>
</dbReference>
<proteinExistence type="predicted"/>
<dbReference type="GeneID" id="24108559"/>
<gene>
    <name evidence="2" type="ORF">PHSY_003269</name>
</gene>
<protein>
    <submittedName>
        <fullName evidence="2">Multidrug transporter</fullName>
    </submittedName>
</protein>
<evidence type="ECO:0000313" key="2">
    <source>
        <dbReference type="EMBL" id="GAC95693.1"/>
    </source>
</evidence>
<evidence type="ECO:0000313" key="3">
    <source>
        <dbReference type="Proteomes" id="UP000014071"/>
    </source>
</evidence>
<dbReference type="SUPFAM" id="SSF103473">
    <property type="entry name" value="MFS general substrate transporter"/>
    <property type="match status" value="1"/>
</dbReference>
<feature type="region of interest" description="Disordered" evidence="1">
    <location>
        <begin position="65"/>
        <end position="104"/>
    </location>
</feature>
<dbReference type="AlphaFoldDB" id="R9P2Q3"/>
<evidence type="ECO:0000256" key="1">
    <source>
        <dbReference type="SAM" id="MobiDB-lite"/>
    </source>
</evidence>
<dbReference type="EMBL" id="DF238796">
    <property type="protein sequence ID" value="GAC95693.1"/>
    <property type="molecule type" value="Genomic_DNA"/>
</dbReference>
<feature type="compositionally biased region" description="Polar residues" evidence="1">
    <location>
        <begin position="65"/>
        <end position="76"/>
    </location>
</feature>
<sequence length="158" mass="16906">MHAVVTPSHAVSSTNTFSLVASTAQTNAGKHEKVPVNRFSTAERLFGCDSPTLELSELIDLTMTASPATKPASTPDSIAAVPSRDRNRGSSPPEMNDPPSEDEAEPYCAFTSRYRHFVVATVSMVGFFSPLTINIYIPALPQIASALHVSEGESRQNA</sequence>
<reference evidence="3" key="1">
    <citation type="journal article" date="2013" name="Genome Announc.">
        <title>Draft genome sequence of the basidiomycetous yeast-like fungus Pseudozyma hubeiensis SY62, which produces an abundant amount of the biosurfactant mannosylerythritol lipids.</title>
        <authorList>
            <person name="Konishi M."/>
            <person name="Hatada Y."/>
            <person name="Horiuchi J."/>
        </authorList>
    </citation>
    <scope>NUCLEOTIDE SEQUENCE [LARGE SCALE GENOMIC DNA]</scope>
    <source>
        <strain evidence="3">SY62</strain>
    </source>
</reference>